<evidence type="ECO:0000313" key="1">
    <source>
        <dbReference type="EnsemblPlants" id="Kaladp0011s1161.2.v1.1"/>
    </source>
</evidence>
<proteinExistence type="predicted"/>
<dbReference type="EnsemblPlants" id="Kaladp0011s1161.2.v1.1">
    <property type="protein sequence ID" value="Kaladp0011s1161.2.v1.1"/>
    <property type="gene ID" value="Kaladp0011s1161.v1.1"/>
</dbReference>
<evidence type="ECO:0000313" key="2">
    <source>
        <dbReference type="Proteomes" id="UP000594263"/>
    </source>
</evidence>
<dbReference type="Gramene" id="Kaladp0011s1161.1.v1.1">
    <property type="protein sequence ID" value="Kaladp0011s1161.1.v1.1"/>
    <property type="gene ID" value="Kaladp0011s1161.v1.1"/>
</dbReference>
<keyword evidence="2" id="KW-1185">Reference proteome</keyword>
<dbReference type="Gramene" id="Kaladp0011s1161.2.v1.1">
    <property type="protein sequence ID" value="Kaladp0011s1161.2.v1.1"/>
    <property type="gene ID" value="Kaladp0011s1161.v1.1"/>
</dbReference>
<sequence>MVFLESVCWDETLAGPAPQTGLVDRVRKYHSSPSTSQIPSAGGVSGPAPFSVGKMKRMMLQKMGRSAEASNMSPAACDWLVISALDG</sequence>
<dbReference type="AlphaFoldDB" id="A0A7N0RJM1"/>
<organism evidence="1 2">
    <name type="scientific">Kalanchoe fedtschenkoi</name>
    <name type="common">Lavender scallops</name>
    <name type="synonym">South American air plant</name>
    <dbReference type="NCBI Taxonomy" id="63787"/>
    <lineage>
        <taxon>Eukaryota</taxon>
        <taxon>Viridiplantae</taxon>
        <taxon>Streptophyta</taxon>
        <taxon>Embryophyta</taxon>
        <taxon>Tracheophyta</taxon>
        <taxon>Spermatophyta</taxon>
        <taxon>Magnoliopsida</taxon>
        <taxon>eudicotyledons</taxon>
        <taxon>Gunneridae</taxon>
        <taxon>Pentapetalae</taxon>
        <taxon>Saxifragales</taxon>
        <taxon>Crassulaceae</taxon>
        <taxon>Kalanchoe</taxon>
    </lineage>
</organism>
<accession>A0A7N0RJM1</accession>
<dbReference type="EnsemblPlants" id="Kaladp0011s1161.1.v1.1">
    <property type="protein sequence ID" value="Kaladp0011s1161.1.v1.1"/>
    <property type="gene ID" value="Kaladp0011s1161.v1.1"/>
</dbReference>
<protein>
    <submittedName>
        <fullName evidence="1">Uncharacterized protein</fullName>
    </submittedName>
</protein>
<dbReference type="Proteomes" id="UP000594263">
    <property type="component" value="Unplaced"/>
</dbReference>
<reference evidence="1" key="1">
    <citation type="submission" date="2021-01" db="UniProtKB">
        <authorList>
            <consortium name="EnsemblPlants"/>
        </authorList>
    </citation>
    <scope>IDENTIFICATION</scope>
</reference>
<name>A0A7N0RJM1_KALFE</name>